<evidence type="ECO:0000313" key="2">
    <source>
        <dbReference type="Proteomes" id="UP000268014"/>
    </source>
</evidence>
<dbReference type="WBParaSite" id="HPLM_0001165201-mRNA-1">
    <property type="protein sequence ID" value="HPLM_0001165201-mRNA-1"/>
    <property type="gene ID" value="HPLM_0001165201"/>
</dbReference>
<dbReference type="Proteomes" id="UP000268014">
    <property type="component" value="Unassembled WGS sequence"/>
</dbReference>
<proteinExistence type="predicted"/>
<organism evidence="3">
    <name type="scientific">Haemonchus placei</name>
    <name type="common">Barber's pole worm</name>
    <dbReference type="NCBI Taxonomy" id="6290"/>
    <lineage>
        <taxon>Eukaryota</taxon>
        <taxon>Metazoa</taxon>
        <taxon>Ecdysozoa</taxon>
        <taxon>Nematoda</taxon>
        <taxon>Chromadorea</taxon>
        <taxon>Rhabditida</taxon>
        <taxon>Rhabditina</taxon>
        <taxon>Rhabditomorpha</taxon>
        <taxon>Strongyloidea</taxon>
        <taxon>Trichostrongylidae</taxon>
        <taxon>Haemonchus</taxon>
    </lineage>
</organism>
<reference evidence="3" key="1">
    <citation type="submission" date="2017-02" db="UniProtKB">
        <authorList>
            <consortium name="WormBaseParasite"/>
        </authorList>
    </citation>
    <scope>IDENTIFICATION</scope>
</reference>
<dbReference type="EMBL" id="UZAF01017623">
    <property type="protein sequence ID" value="VDO43410.1"/>
    <property type="molecule type" value="Genomic_DNA"/>
</dbReference>
<dbReference type="AlphaFoldDB" id="A0A0N4WKN5"/>
<protein>
    <submittedName>
        <fullName evidence="3">LITAF domain-containing protein</fullName>
    </submittedName>
</protein>
<gene>
    <name evidence="1" type="ORF">HPLM_LOCUS11644</name>
</gene>
<evidence type="ECO:0000313" key="3">
    <source>
        <dbReference type="WBParaSite" id="HPLM_0001165201-mRNA-1"/>
    </source>
</evidence>
<evidence type="ECO:0000313" key="1">
    <source>
        <dbReference type="EMBL" id="VDO43410.1"/>
    </source>
</evidence>
<sequence length="47" mass="4898">MNIVFAKFILKPIVPQALSNSASIRYACPVCSGLILSGPGAVQFSST</sequence>
<reference evidence="1 2" key="2">
    <citation type="submission" date="2018-11" db="EMBL/GenBank/DDBJ databases">
        <authorList>
            <consortium name="Pathogen Informatics"/>
        </authorList>
    </citation>
    <scope>NUCLEOTIDE SEQUENCE [LARGE SCALE GENOMIC DNA]</scope>
    <source>
        <strain evidence="1 2">MHpl1</strain>
    </source>
</reference>
<keyword evidence="2" id="KW-1185">Reference proteome</keyword>
<accession>A0A0N4WKN5</accession>
<name>A0A0N4WKN5_HAEPC</name>